<evidence type="ECO:0000313" key="2">
    <source>
        <dbReference type="WBParaSite" id="maker-E.canG7_contigs_1115-snap-gene-0.48-mRNA-1"/>
    </source>
</evidence>
<dbReference type="AlphaFoldDB" id="A0A915EWY8"/>
<reference evidence="2" key="1">
    <citation type="submission" date="2022-11" db="UniProtKB">
        <authorList>
            <consortium name="WormBaseParasite"/>
        </authorList>
    </citation>
    <scope>IDENTIFICATION</scope>
</reference>
<sequence>MCVRAFMNGIEVILNERFYKPGDVIYGAIFYRQLRPLNIFIAKSRFFTFTPINFKEVPNNAVQTLRPSINGPEVNMKMHSSAPFALQVDTTLVMDKGIKKLDMLTTNASKKALPGVSVKFSTKDPCYSLGDCVTVTSSPSISEHMHIDSISYRLLRHVKLNSSLASTPDDSQVSDVLFGAIRPAVTHDAVMDLVELPLPCASLNDCVWTTDGSLFSCRYEVEVTIAISLDSSITTTVGNVEYPPITLTLPVKVVPPQTSKEPCLPPWTSLCLVALAEGEPGVSPQLSKAVIQEWDNLPGASFAPCQTVRIHGGQRGAAGLTPSAAQKDVTRTRLEEIIISMQASETMIFYTASMHPWHDVYSIKKYGKFFLARLVSGLSPTVYSAHHLLQVMSTPPKMLRSNERELPLKVVQPQPQKMHPNSQKSKCLKISMGSGASEKGANLGVLMLKDWVFYGISLSILVRVRNKVSSMLSLTNNENSAYRTQLTRSSKVGASNKKKGLNVVDVNAIMPEVHTGEPKENGIDYSPHDCEMETYLPPSEDDYSDALITDGYVEDLFEDVSALSQVWRPGGASVSHNDGVHSCEGLLLDELPPMLLRII</sequence>
<proteinExistence type="predicted"/>
<protein>
    <submittedName>
        <fullName evidence="2">Arrestin</fullName>
    </submittedName>
</protein>
<dbReference type="Proteomes" id="UP000887562">
    <property type="component" value="Unplaced"/>
</dbReference>
<evidence type="ECO:0000313" key="1">
    <source>
        <dbReference type="Proteomes" id="UP000887562"/>
    </source>
</evidence>
<dbReference type="WBParaSite" id="maker-E.canG7_contigs_1115-snap-gene-0.48-mRNA-1">
    <property type="protein sequence ID" value="maker-E.canG7_contigs_1115-snap-gene-0.48-mRNA-1"/>
    <property type="gene ID" value="EcG7_03863"/>
</dbReference>
<accession>A0A915EWY8</accession>
<name>A0A915EWY8_9CEST</name>
<keyword evidence="1" id="KW-1185">Reference proteome</keyword>
<organism evidence="1 2">
    <name type="scientific">Echinococcus canadensis</name>
    <dbReference type="NCBI Taxonomy" id="519352"/>
    <lineage>
        <taxon>Eukaryota</taxon>
        <taxon>Metazoa</taxon>
        <taxon>Spiralia</taxon>
        <taxon>Lophotrochozoa</taxon>
        <taxon>Platyhelminthes</taxon>
        <taxon>Cestoda</taxon>
        <taxon>Eucestoda</taxon>
        <taxon>Cyclophyllidea</taxon>
        <taxon>Taeniidae</taxon>
        <taxon>Echinococcus</taxon>
        <taxon>Echinococcus canadensis group</taxon>
    </lineage>
</organism>